<protein>
    <submittedName>
        <fullName evidence="4">Flavin reductase</fullName>
    </submittedName>
</protein>
<keyword evidence="2" id="KW-0560">Oxidoreductase</keyword>
<name>A0A1J4NB94_9ACTN</name>
<evidence type="ECO:0000259" key="3">
    <source>
        <dbReference type="SMART" id="SM00903"/>
    </source>
</evidence>
<dbReference type="InterPro" id="IPR050268">
    <property type="entry name" value="NADH-dep_flavin_reductase"/>
</dbReference>
<dbReference type="GO" id="GO:0042602">
    <property type="term" value="F:riboflavin reductase (NADPH) activity"/>
    <property type="evidence" value="ECO:0007669"/>
    <property type="project" value="TreeGrafter"/>
</dbReference>
<evidence type="ECO:0000256" key="2">
    <source>
        <dbReference type="ARBA" id="ARBA00023002"/>
    </source>
</evidence>
<dbReference type="Gene3D" id="2.30.110.10">
    <property type="entry name" value="Electron Transport, Fmn-binding Protein, Chain A"/>
    <property type="match status" value="1"/>
</dbReference>
<gene>
    <name evidence="4" type="ORF">UG56_001025</name>
</gene>
<dbReference type="SUPFAM" id="SSF50475">
    <property type="entry name" value="FMN-binding split barrel"/>
    <property type="match status" value="1"/>
</dbReference>
<comment type="caution">
    <text evidence="4">The sequence shown here is derived from an EMBL/GenBank/DDBJ whole genome shotgun (WGS) entry which is preliminary data.</text>
</comment>
<dbReference type="AlphaFoldDB" id="A0A1J4NB94"/>
<evidence type="ECO:0000313" key="5">
    <source>
        <dbReference type="Proteomes" id="UP000033772"/>
    </source>
</evidence>
<reference evidence="4" key="1">
    <citation type="submission" date="2016-10" db="EMBL/GenBank/DDBJ databases">
        <title>Draft Genome Sequence of Nocardioides luteus Strain BAFB, an Alkane-Degrading Bacterium Isolated from JP-7 Polluted Soil.</title>
        <authorList>
            <person name="Brown L."/>
            <person name="Ruiz O.N."/>
            <person name="Gunasekera T."/>
        </authorList>
    </citation>
    <scope>NUCLEOTIDE SEQUENCE [LARGE SCALE GENOMIC DNA]</scope>
    <source>
        <strain evidence="4">BAFB</strain>
    </source>
</reference>
<dbReference type="RefSeq" id="WP_052694152.1">
    <property type="nucleotide sequence ID" value="NZ_JZDQ02000001.1"/>
</dbReference>
<dbReference type="SMART" id="SM00903">
    <property type="entry name" value="Flavin_Reduct"/>
    <property type="match status" value="1"/>
</dbReference>
<dbReference type="PANTHER" id="PTHR30466">
    <property type="entry name" value="FLAVIN REDUCTASE"/>
    <property type="match status" value="1"/>
</dbReference>
<accession>A0A1J4NB94</accession>
<evidence type="ECO:0000313" key="4">
    <source>
        <dbReference type="EMBL" id="OIJ28844.1"/>
    </source>
</evidence>
<dbReference type="Proteomes" id="UP000033772">
    <property type="component" value="Unassembled WGS sequence"/>
</dbReference>
<comment type="similarity">
    <text evidence="1">Belongs to the non-flavoprotein flavin reductase family.</text>
</comment>
<dbReference type="STRING" id="1844.UG56_001025"/>
<dbReference type="PANTHER" id="PTHR30466:SF11">
    <property type="entry name" value="FLAVIN-DEPENDENT MONOOXYGENASE, REDUCTASE SUBUNIT HSAB"/>
    <property type="match status" value="1"/>
</dbReference>
<dbReference type="Pfam" id="PF01613">
    <property type="entry name" value="Flavin_Reduct"/>
    <property type="match status" value="1"/>
</dbReference>
<keyword evidence="5" id="KW-1185">Reference proteome</keyword>
<dbReference type="EMBL" id="JZDQ02000001">
    <property type="protein sequence ID" value="OIJ28844.1"/>
    <property type="molecule type" value="Genomic_DNA"/>
</dbReference>
<dbReference type="OrthoDB" id="9792858at2"/>
<feature type="domain" description="Flavin reductase like" evidence="3">
    <location>
        <begin position="47"/>
        <end position="191"/>
    </location>
</feature>
<sequence length="193" mass="20838">MSPDAAEGWPHPELIESFHGRFDFEAPPSPPETPADAEADARFRTVLGRFASGVTVIAAQTAEGPVGMTCQSFSSVSLRPPLILFAPTKSSRAWARIRRAGHFSVNILAAGQEAVSNQFASRAADKYADISWTPSAHHGDPHLSGAVGYLDCAVHSVHEEGDHYLVVGRVLDLEEGPATEPLLFFRSDYRELG</sequence>
<proteinExistence type="inferred from homology"/>
<dbReference type="InterPro" id="IPR012349">
    <property type="entry name" value="Split_barrel_FMN-bd"/>
</dbReference>
<dbReference type="GO" id="GO:0010181">
    <property type="term" value="F:FMN binding"/>
    <property type="evidence" value="ECO:0007669"/>
    <property type="project" value="InterPro"/>
</dbReference>
<evidence type="ECO:0000256" key="1">
    <source>
        <dbReference type="ARBA" id="ARBA00008898"/>
    </source>
</evidence>
<organism evidence="4 5">
    <name type="scientific">Nocardioides luteus</name>
    <dbReference type="NCBI Taxonomy" id="1844"/>
    <lineage>
        <taxon>Bacteria</taxon>
        <taxon>Bacillati</taxon>
        <taxon>Actinomycetota</taxon>
        <taxon>Actinomycetes</taxon>
        <taxon>Propionibacteriales</taxon>
        <taxon>Nocardioidaceae</taxon>
        <taxon>Nocardioides</taxon>
    </lineage>
</organism>
<dbReference type="InterPro" id="IPR002563">
    <property type="entry name" value="Flavin_Rdtase-like_dom"/>
</dbReference>